<keyword evidence="1" id="KW-0812">Transmembrane</keyword>
<feature type="transmembrane region" description="Helical" evidence="1">
    <location>
        <begin position="230"/>
        <end position="258"/>
    </location>
</feature>
<dbReference type="Proteomes" id="UP000004633">
    <property type="component" value="Unassembled WGS sequence"/>
</dbReference>
<feature type="transmembrane region" description="Helical" evidence="1">
    <location>
        <begin position="321"/>
        <end position="340"/>
    </location>
</feature>
<sequence length="540" mass="58502">MHMPDRGLKENFFRTDGRLNRKRYFLRNVVLAALGVLLLIFFSIYIGMTLIDTGEGAFAAFLHSFMTGIGVFMLLCTPLIISHLTLTVRRLHDVGMSGWYLLFLYVPLVNVALGFYLLFKEGQSGANAYGDDPRALPAAANAGDAHPSPPADAEPSLPAAAAELPDAPLHTFSDLRFFSMKGRLSRRDFALTLGAICGGQGLLFALYDSLVLPLNYLVAASLFRDATPAFWGLTVTTLGAAIFLMLLATPFLGVSAVVRRLHDMGRSGLCALPAFLAILTIIFIPVFYILIWGVSQAYAMGIPLTSFLTDFMHWSTGGNTLPYILLGSTLIGAVLLLILIPLNGWLFFGSGDAGENAYGAPPSTQPLPGVRTAFLSRIRTINYRNFRFSALLVCAAANFILMFASNLIINPLCIILMPAGILPYGSDYYFILLLSSIYPLAALPLVLRRLKTLGRSAYEALFIYAALLPTPVIVLPVAHFYGELDRLNVEAALSGTDEIDPTQLLSLLSIEPSSGTIACAALTLVCGIVSIVSVVRLMRD</sequence>
<protein>
    <submittedName>
        <fullName evidence="2">Tat pathway signal sequence domain protein</fullName>
    </submittedName>
</protein>
<dbReference type="PANTHER" id="PTHR34980:SF3">
    <property type="entry name" value="BLR8105 PROTEIN"/>
    <property type="match status" value="1"/>
</dbReference>
<accession>E7N3E3</accession>
<gene>
    <name evidence="2" type="ORF">HMPREF9555_01518</name>
</gene>
<dbReference type="PANTHER" id="PTHR34980">
    <property type="entry name" value="INNER MEMBRANE PROTEIN-RELATED-RELATED"/>
    <property type="match status" value="1"/>
</dbReference>
<keyword evidence="3" id="KW-1185">Reference proteome</keyword>
<feature type="transmembrane region" description="Helical" evidence="1">
    <location>
        <begin position="98"/>
        <end position="119"/>
    </location>
</feature>
<dbReference type="InterPro" id="IPR008523">
    <property type="entry name" value="DUF805"/>
</dbReference>
<feature type="transmembrane region" description="Helical" evidence="1">
    <location>
        <begin position="459"/>
        <end position="481"/>
    </location>
</feature>
<feature type="transmembrane region" description="Helical" evidence="1">
    <location>
        <begin position="24"/>
        <end position="46"/>
    </location>
</feature>
<keyword evidence="1" id="KW-0472">Membrane</keyword>
<evidence type="ECO:0000256" key="1">
    <source>
        <dbReference type="SAM" id="Phobius"/>
    </source>
</evidence>
<name>E7N3E3_9FIRM</name>
<feature type="transmembrane region" description="Helical" evidence="1">
    <location>
        <begin position="189"/>
        <end position="210"/>
    </location>
</feature>
<feature type="transmembrane region" description="Helical" evidence="1">
    <location>
        <begin position="515"/>
        <end position="538"/>
    </location>
</feature>
<proteinExistence type="predicted"/>
<dbReference type="AlphaFoldDB" id="E7N3E3"/>
<dbReference type="HOGENOM" id="CLU_515692_0_0_9"/>
<feature type="transmembrane region" description="Helical" evidence="1">
    <location>
        <begin position="58"/>
        <end position="86"/>
    </location>
</feature>
<dbReference type="STRING" id="749551.HMPREF9555_01518"/>
<organism evidence="2 3">
    <name type="scientific">Selenomonas artemidis F0399</name>
    <dbReference type="NCBI Taxonomy" id="749551"/>
    <lineage>
        <taxon>Bacteria</taxon>
        <taxon>Bacillati</taxon>
        <taxon>Bacillota</taxon>
        <taxon>Negativicutes</taxon>
        <taxon>Selenomonadales</taxon>
        <taxon>Selenomonadaceae</taxon>
        <taxon>Selenomonas</taxon>
    </lineage>
</organism>
<evidence type="ECO:0000313" key="2">
    <source>
        <dbReference type="EMBL" id="EFW29299.1"/>
    </source>
</evidence>
<dbReference type="GO" id="GO:0005886">
    <property type="term" value="C:plasma membrane"/>
    <property type="evidence" value="ECO:0007669"/>
    <property type="project" value="TreeGrafter"/>
</dbReference>
<evidence type="ECO:0000313" key="3">
    <source>
        <dbReference type="Proteomes" id="UP000004633"/>
    </source>
</evidence>
<dbReference type="RefSeq" id="WP_009350176.1">
    <property type="nucleotide sequence ID" value="NZ_GL638144.1"/>
</dbReference>
<dbReference type="EMBL" id="AECV01000031">
    <property type="protein sequence ID" value="EFW29299.1"/>
    <property type="molecule type" value="Genomic_DNA"/>
</dbReference>
<comment type="caution">
    <text evidence="2">The sequence shown here is derived from an EMBL/GenBank/DDBJ whole genome shotgun (WGS) entry which is preliminary data.</text>
</comment>
<feature type="transmembrane region" description="Helical" evidence="1">
    <location>
        <begin position="386"/>
        <end position="408"/>
    </location>
</feature>
<feature type="transmembrane region" description="Helical" evidence="1">
    <location>
        <begin position="428"/>
        <end position="447"/>
    </location>
</feature>
<feature type="transmembrane region" description="Helical" evidence="1">
    <location>
        <begin position="270"/>
        <end position="291"/>
    </location>
</feature>
<dbReference type="Pfam" id="PF05656">
    <property type="entry name" value="DUF805"/>
    <property type="match status" value="2"/>
</dbReference>
<keyword evidence="1" id="KW-1133">Transmembrane helix</keyword>
<reference evidence="2 3" key="1">
    <citation type="submission" date="2010-08" db="EMBL/GenBank/DDBJ databases">
        <authorList>
            <person name="Weinstock G."/>
            <person name="Sodergren E."/>
            <person name="Clifton S."/>
            <person name="Fulton L."/>
            <person name="Fulton B."/>
            <person name="Courtney L."/>
            <person name="Fronick C."/>
            <person name="Harrison M."/>
            <person name="Strong C."/>
            <person name="Farmer C."/>
            <person name="Delahaunty K."/>
            <person name="Markovic C."/>
            <person name="Hall O."/>
            <person name="Minx P."/>
            <person name="Tomlinson C."/>
            <person name="Mitreva M."/>
            <person name="Hou S."/>
            <person name="Chen J."/>
            <person name="Wollam A."/>
            <person name="Pepin K.H."/>
            <person name="Johnson M."/>
            <person name="Bhonagiri V."/>
            <person name="Zhang X."/>
            <person name="Suruliraj S."/>
            <person name="Warren W."/>
            <person name="Chinwalla A."/>
            <person name="Mardis E.R."/>
            <person name="Wilson R.K."/>
        </authorList>
    </citation>
    <scope>NUCLEOTIDE SEQUENCE [LARGE SCALE GENOMIC DNA]</scope>
    <source>
        <strain evidence="2 3">F0399</strain>
    </source>
</reference>